<gene>
    <name evidence="4" type="ORF">H4281_21120</name>
</gene>
<proteinExistence type="predicted"/>
<dbReference type="PANTHER" id="PTHR19328:SF13">
    <property type="entry name" value="HIPL1 PROTEIN"/>
    <property type="match status" value="1"/>
</dbReference>
<evidence type="ECO:0000256" key="2">
    <source>
        <dbReference type="SAM" id="SignalP"/>
    </source>
</evidence>
<dbReference type="InterPro" id="IPR022409">
    <property type="entry name" value="PKD/Chitinase_dom"/>
</dbReference>
<dbReference type="InterPro" id="IPR011042">
    <property type="entry name" value="6-blade_b-propeller_TolB-like"/>
</dbReference>
<accession>A0A7W3VYY6</accession>
<evidence type="ECO:0000313" key="4">
    <source>
        <dbReference type="EMBL" id="MBB1155656.1"/>
    </source>
</evidence>
<evidence type="ECO:0000256" key="1">
    <source>
        <dbReference type="SAM" id="MobiDB-lite"/>
    </source>
</evidence>
<dbReference type="InterPro" id="IPR013783">
    <property type="entry name" value="Ig-like_fold"/>
</dbReference>
<feature type="signal peptide" evidence="2">
    <location>
        <begin position="1"/>
        <end position="31"/>
    </location>
</feature>
<dbReference type="AlphaFoldDB" id="A0A7W3VYY6"/>
<dbReference type="PANTHER" id="PTHR19328">
    <property type="entry name" value="HEDGEHOG-INTERACTING PROTEIN"/>
    <property type="match status" value="1"/>
</dbReference>
<comment type="caution">
    <text evidence="4">The sequence shown here is derived from an EMBL/GenBank/DDBJ whole genome shotgun (WGS) entry which is preliminary data.</text>
</comment>
<organism evidence="4 5">
    <name type="scientific">Amycolatopsis dendrobii</name>
    <dbReference type="NCBI Taxonomy" id="2760662"/>
    <lineage>
        <taxon>Bacteria</taxon>
        <taxon>Bacillati</taxon>
        <taxon>Actinomycetota</taxon>
        <taxon>Actinomycetes</taxon>
        <taxon>Pseudonocardiales</taxon>
        <taxon>Pseudonocardiaceae</taxon>
        <taxon>Amycolatopsis</taxon>
    </lineage>
</organism>
<dbReference type="Pfam" id="PF07995">
    <property type="entry name" value="GSDH"/>
    <property type="match status" value="1"/>
</dbReference>
<evidence type="ECO:0000259" key="3">
    <source>
        <dbReference type="PROSITE" id="PS50093"/>
    </source>
</evidence>
<name>A0A7W3VYY6_9PSEU</name>
<dbReference type="Proteomes" id="UP000526734">
    <property type="component" value="Unassembled WGS sequence"/>
</dbReference>
<dbReference type="Gene3D" id="2.60.40.10">
    <property type="entry name" value="Immunoglobulins"/>
    <property type="match status" value="2"/>
</dbReference>
<dbReference type="GO" id="GO:0005975">
    <property type="term" value="P:carbohydrate metabolic process"/>
    <property type="evidence" value="ECO:0007669"/>
    <property type="project" value="UniProtKB-ARBA"/>
</dbReference>
<feature type="region of interest" description="Disordered" evidence="1">
    <location>
        <begin position="411"/>
        <end position="437"/>
    </location>
</feature>
<dbReference type="EMBL" id="JACGZW010000007">
    <property type="protein sequence ID" value="MBB1155656.1"/>
    <property type="molecule type" value="Genomic_DNA"/>
</dbReference>
<keyword evidence="5" id="KW-1185">Reference proteome</keyword>
<dbReference type="RefSeq" id="WP_182892677.1">
    <property type="nucleotide sequence ID" value="NZ_JACGZW010000007.1"/>
</dbReference>
<dbReference type="InterPro" id="IPR012938">
    <property type="entry name" value="Glc/Sorbosone_DH"/>
</dbReference>
<dbReference type="CDD" id="cd00146">
    <property type="entry name" value="PKD"/>
    <property type="match status" value="1"/>
</dbReference>
<dbReference type="InterPro" id="IPR000601">
    <property type="entry name" value="PKD_dom"/>
</dbReference>
<feature type="chain" id="PRO_5030769053" evidence="2">
    <location>
        <begin position="32"/>
        <end position="993"/>
    </location>
</feature>
<evidence type="ECO:0000313" key="5">
    <source>
        <dbReference type="Proteomes" id="UP000526734"/>
    </source>
</evidence>
<dbReference type="InterPro" id="IPR013207">
    <property type="entry name" value="LGFP"/>
</dbReference>
<dbReference type="InterPro" id="IPR035986">
    <property type="entry name" value="PKD_dom_sf"/>
</dbReference>
<feature type="domain" description="PKD" evidence="3">
    <location>
        <begin position="415"/>
        <end position="490"/>
    </location>
</feature>
<keyword evidence="2" id="KW-0732">Signal</keyword>
<dbReference type="InterPro" id="IPR011041">
    <property type="entry name" value="Quinoprot_gluc/sorb_DH_b-prop"/>
</dbReference>
<dbReference type="PROSITE" id="PS50093">
    <property type="entry name" value="PKD"/>
    <property type="match status" value="1"/>
</dbReference>
<sequence length="993" mass="104547">MAWRKLRSLLVAALTALAVPTLVTAVAPAAAADTPALPPGFVLRDLPTGLGQYEFTDFAWLPDDSVLALGKSGVVNWVPAAGGGAPERIATFPVETQGDMGLTSIALAPDYATSHQIYLNRSVSLGNGQYTLRAAKFTVQLDGAGHPSGLTGEKVIFDLPGSPYYIHGLDTVYPAPDGTLWYSVGDNGDAGKTNPVAFVAQDLDSPFGKILHLTADGKGVPSNPYYNAAAPDSARSKVFASGFRNPFRFSLDPKSGLPVVGDVGWYTWEELDVVQPGANLAWPCYEGNHLTPGYSADARCALAVNTPPLWDYQHGTGPAQGNSVTGGIVYGGTTYPAAYQGAYFFGDYAGQKIWTLRYDAQGKLTQAPTSPAPFQNVGGVTRISAAPNGDIVFTDLNSGVLRRLSYSTNNAPPVAKATSSTDPDTRTVSFDASGSTDADGDRLAYSWDFGDGSTGTGVQASHQYGDGASFTATLTVSDPLGGVGTAKIAVAPGNHSPVLTLTAPDKTFAVGEQVSLSAKATDAEDGGLPVTWTSLIRHCPDLGACHVHPGDGATGPTLTVPFTDHTDSRMEFTATVTDSAGVQASKTYVAYPRQHRLTLVGTQPAALSIPSEGGVSSAMVTEGATFDVTAALVGTDGVSKFTGWQGGPATPSWSITVGAGDLTLTADYLTAIDQRYAAEPELRSSLGAPTGPEVVDGPVRYRPYANGRLYWSAATGVREIGGAILARYLAIGGHQVYGPPTTDETRTADGVGRYNHLIGTPGSQATSIFWSPSTGAHSVQGQIRVKWAALGWERGVGYPTTDESGTPDGIGRYNHFTGGSIYWTPTGGAHQIGGAIRDKWASLGWERGLGYPTTDESVTPDRVGRYNHFTIGGSIYWTPSTGAHQIGGAIRDKWAALGWERGLGYPTTDETGTPNGIARYNHFNGGGSIYWSPRTGAHMVQGEIRKRWAALGWERGYLGLPTSDEYPISGGARSDFQGGYVIFRYGVTTNYRW</sequence>
<reference evidence="4 5" key="1">
    <citation type="submission" date="2020-08" db="EMBL/GenBank/DDBJ databases">
        <title>Amycolatopsis sp. nov. DR6-1 isolated from Dendrobium heterocarpum.</title>
        <authorList>
            <person name="Tedsree N."/>
            <person name="Kuncharoen N."/>
            <person name="Likhitwitayawuid K."/>
            <person name="Tanasupawat S."/>
        </authorList>
    </citation>
    <scope>NUCLEOTIDE SEQUENCE [LARGE SCALE GENOMIC DNA]</scope>
    <source>
        <strain evidence="4 5">DR6-1</strain>
    </source>
</reference>
<dbReference type="Pfam" id="PF18911">
    <property type="entry name" value="PKD_4"/>
    <property type="match status" value="1"/>
</dbReference>
<dbReference type="Gene3D" id="2.120.10.30">
    <property type="entry name" value="TolB, C-terminal domain"/>
    <property type="match status" value="1"/>
</dbReference>
<dbReference type="Pfam" id="PF08310">
    <property type="entry name" value="LGFP"/>
    <property type="match status" value="5"/>
</dbReference>
<dbReference type="SUPFAM" id="SSF50952">
    <property type="entry name" value="Soluble quinoprotein glucose dehydrogenase"/>
    <property type="match status" value="1"/>
</dbReference>
<feature type="compositionally biased region" description="Polar residues" evidence="1">
    <location>
        <begin position="411"/>
        <end position="436"/>
    </location>
</feature>
<dbReference type="SUPFAM" id="SSF49299">
    <property type="entry name" value="PKD domain"/>
    <property type="match status" value="1"/>
</dbReference>
<dbReference type="SMART" id="SM00089">
    <property type="entry name" value="PKD"/>
    <property type="match status" value="1"/>
</dbReference>
<protein>
    <submittedName>
        <fullName evidence="4">PQQ-dependent sugar dehydrogenase</fullName>
    </submittedName>
</protein>